<dbReference type="GO" id="GO:0000149">
    <property type="term" value="F:SNARE binding"/>
    <property type="evidence" value="ECO:0007669"/>
    <property type="project" value="TreeGrafter"/>
</dbReference>
<dbReference type="GO" id="GO:0051601">
    <property type="term" value="P:exocyst localization"/>
    <property type="evidence" value="ECO:0007669"/>
    <property type="project" value="TreeGrafter"/>
</dbReference>
<evidence type="ECO:0000313" key="2">
    <source>
        <dbReference type="Proteomes" id="UP000233551"/>
    </source>
</evidence>
<name>A0A2I0K1G2_PUNGR</name>
<dbReference type="STRING" id="22663.A0A2I0K1G2"/>
<comment type="caution">
    <text evidence="1">The sequence shown here is derived from an EMBL/GenBank/DDBJ whole genome shotgun (WGS) entry which is preliminary data.</text>
</comment>
<dbReference type="Proteomes" id="UP000233551">
    <property type="component" value="Unassembled WGS sequence"/>
</dbReference>
<dbReference type="PANTHER" id="PTHR21292:SF1">
    <property type="entry name" value="EXOCYST COMPLEX COMPONENT 3"/>
    <property type="match status" value="1"/>
</dbReference>
<dbReference type="GO" id="GO:0000145">
    <property type="term" value="C:exocyst"/>
    <property type="evidence" value="ECO:0007669"/>
    <property type="project" value="InterPro"/>
</dbReference>
<sequence>MVAIGSYTATLCHLDLSSCITLFLPFFVLYLSISDESVVGVAHWLLYPLMRSEEKLQLLMGYYLMVRLEEKRYKMMVEDLGVEAKESAVREVAKLLPLPELLQSISSIKSDYIARQQVEQAQAGLDSLNLSQKSINQLRENFLSIEKLCTECQNLIENHDQIKLLSNARNNLNTTLKDIDGMMSISVEAAEARDSLSDDKELINTYERLTALDGKRRFALAAAASHKEEVGRL</sequence>
<keyword evidence="2" id="KW-1185">Reference proteome</keyword>
<feature type="non-terminal residue" evidence="1">
    <location>
        <position position="233"/>
    </location>
</feature>
<reference evidence="1 2" key="1">
    <citation type="submission" date="2017-11" db="EMBL/GenBank/DDBJ databases">
        <title>De-novo sequencing of pomegranate (Punica granatum L.) genome.</title>
        <authorList>
            <person name="Akparov Z."/>
            <person name="Amiraslanov A."/>
            <person name="Hajiyeva S."/>
            <person name="Abbasov M."/>
            <person name="Kaur K."/>
            <person name="Hamwieh A."/>
            <person name="Solovyev V."/>
            <person name="Salamov A."/>
            <person name="Braich B."/>
            <person name="Kosarev P."/>
            <person name="Mahmoud A."/>
            <person name="Hajiyev E."/>
            <person name="Babayeva S."/>
            <person name="Izzatullayeva V."/>
            <person name="Mammadov A."/>
            <person name="Mammadov A."/>
            <person name="Sharifova S."/>
            <person name="Ojaghi J."/>
            <person name="Eynullazada K."/>
            <person name="Bayramov B."/>
            <person name="Abdulazimova A."/>
            <person name="Shahmuradov I."/>
        </authorList>
    </citation>
    <scope>NUCLEOTIDE SEQUENCE [LARGE SCALE GENOMIC DNA]</scope>
    <source>
        <strain evidence="2">cv. AG2017</strain>
        <tissue evidence="1">Leaf</tissue>
    </source>
</reference>
<accession>A0A2I0K1G2</accession>
<dbReference type="PANTHER" id="PTHR21292">
    <property type="entry name" value="EXOCYST COMPLEX COMPONENT SEC6-RELATED"/>
    <property type="match status" value="1"/>
</dbReference>
<evidence type="ECO:0000313" key="1">
    <source>
        <dbReference type="EMBL" id="PKI62392.1"/>
    </source>
</evidence>
<dbReference type="EMBL" id="PGOL01000974">
    <property type="protein sequence ID" value="PKI62392.1"/>
    <property type="molecule type" value="Genomic_DNA"/>
</dbReference>
<dbReference type="GO" id="GO:0006887">
    <property type="term" value="P:exocytosis"/>
    <property type="evidence" value="ECO:0007669"/>
    <property type="project" value="InterPro"/>
</dbReference>
<gene>
    <name evidence="1" type="ORF">CRG98_017198</name>
</gene>
<organism evidence="1 2">
    <name type="scientific">Punica granatum</name>
    <name type="common">Pomegranate</name>
    <dbReference type="NCBI Taxonomy" id="22663"/>
    <lineage>
        <taxon>Eukaryota</taxon>
        <taxon>Viridiplantae</taxon>
        <taxon>Streptophyta</taxon>
        <taxon>Embryophyta</taxon>
        <taxon>Tracheophyta</taxon>
        <taxon>Spermatophyta</taxon>
        <taxon>Magnoliopsida</taxon>
        <taxon>eudicotyledons</taxon>
        <taxon>Gunneridae</taxon>
        <taxon>Pentapetalae</taxon>
        <taxon>rosids</taxon>
        <taxon>malvids</taxon>
        <taxon>Myrtales</taxon>
        <taxon>Lythraceae</taxon>
        <taxon>Punica</taxon>
    </lineage>
</organism>
<protein>
    <submittedName>
        <fullName evidence="1">Uncharacterized protein</fullName>
    </submittedName>
</protein>
<proteinExistence type="predicted"/>
<dbReference type="AlphaFoldDB" id="A0A2I0K1G2"/>
<dbReference type="InterPro" id="IPR010326">
    <property type="entry name" value="EXOC3/Sec6"/>
</dbReference>